<dbReference type="Gene3D" id="3.90.1260.10">
    <property type="entry name" value="Argininosuccinate synthetase, chain A, domain 2"/>
    <property type="match status" value="1"/>
</dbReference>
<dbReference type="Pfam" id="PF20979">
    <property type="entry name" value="Arginosuc_syn_C"/>
    <property type="match status" value="1"/>
</dbReference>
<dbReference type="UniPathway" id="UPA00068">
    <property type="reaction ID" value="UER00113"/>
</dbReference>
<evidence type="ECO:0000256" key="4">
    <source>
        <dbReference type="ARBA" id="ARBA00022598"/>
    </source>
</evidence>
<dbReference type="Pfam" id="PF00764">
    <property type="entry name" value="Arginosuc_synth"/>
    <property type="match status" value="1"/>
</dbReference>
<dbReference type="GO" id="GO:0005524">
    <property type="term" value="F:ATP binding"/>
    <property type="evidence" value="ECO:0007669"/>
    <property type="project" value="UniProtKB-KW"/>
</dbReference>
<dbReference type="STRING" id="1121001.SAMN02745857_01446"/>
<dbReference type="Gene3D" id="3.40.50.620">
    <property type="entry name" value="HUPs"/>
    <property type="match status" value="1"/>
</dbReference>
<dbReference type="InterPro" id="IPR048267">
    <property type="entry name" value="Arginosuc_syn_N"/>
</dbReference>
<proteinExistence type="predicted"/>
<evidence type="ECO:0000259" key="9">
    <source>
        <dbReference type="Pfam" id="PF20979"/>
    </source>
</evidence>
<evidence type="ECO:0000256" key="1">
    <source>
        <dbReference type="ARBA" id="ARBA00004967"/>
    </source>
</evidence>
<dbReference type="GO" id="GO:0000053">
    <property type="term" value="P:argininosuccinate metabolic process"/>
    <property type="evidence" value="ECO:0007669"/>
    <property type="project" value="TreeGrafter"/>
</dbReference>
<evidence type="ECO:0000259" key="8">
    <source>
        <dbReference type="Pfam" id="PF00764"/>
    </source>
</evidence>
<keyword evidence="5" id="KW-0028">Amino-acid biosynthesis</keyword>
<evidence type="ECO:0000256" key="3">
    <source>
        <dbReference type="ARBA" id="ARBA00022571"/>
    </source>
</evidence>
<dbReference type="InterPro" id="IPR001518">
    <property type="entry name" value="Arginosuc_synth"/>
</dbReference>
<keyword evidence="11" id="KW-1185">Reference proteome</keyword>
<dbReference type="OrthoDB" id="9801641at2"/>
<protein>
    <recommendedName>
        <fullName evidence="2">argininosuccinate synthase</fullName>
        <ecNumber evidence="2">6.3.4.5</ecNumber>
    </recommendedName>
</protein>
<comment type="pathway">
    <text evidence="1">Amino-acid biosynthesis; L-arginine biosynthesis; L-arginine from L-ornithine and carbamoyl phosphate: step 2/3.</text>
</comment>
<dbReference type="InterPro" id="IPR048268">
    <property type="entry name" value="Arginosuc_syn_C"/>
</dbReference>
<dbReference type="PANTHER" id="PTHR11587:SF2">
    <property type="entry name" value="ARGININOSUCCINATE SYNTHASE"/>
    <property type="match status" value="1"/>
</dbReference>
<dbReference type="EC" id="6.3.4.5" evidence="2"/>
<dbReference type="GO" id="GO:0005737">
    <property type="term" value="C:cytoplasm"/>
    <property type="evidence" value="ECO:0007669"/>
    <property type="project" value="TreeGrafter"/>
</dbReference>
<name>A0A1W1XFR7_9NEIS</name>
<keyword evidence="6" id="KW-0547">Nucleotide-binding</keyword>
<evidence type="ECO:0000313" key="11">
    <source>
        <dbReference type="Proteomes" id="UP000192761"/>
    </source>
</evidence>
<keyword evidence="7" id="KW-0067">ATP-binding</keyword>
<accession>A0A1W1XFR7</accession>
<organism evidence="10 11">
    <name type="scientific">Andreprevotia lacus DSM 23236</name>
    <dbReference type="NCBI Taxonomy" id="1121001"/>
    <lineage>
        <taxon>Bacteria</taxon>
        <taxon>Pseudomonadati</taxon>
        <taxon>Pseudomonadota</taxon>
        <taxon>Betaproteobacteria</taxon>
        <taxon>Neisseriales</taxon>
        <taxon>Chitinibacteraceae</taxon>
        <taxon>Andreprevotia</taxon>
    </lineage>
</organism>
<dbReference type="EMBL" id="FWXD01000007">
    <property type="protein sequence ID" value="SMC22687.1"/>
    <property type="molecule type" value="Genomic_DNA"/>
</dbReference>
<evidence type="ECO:0000313" key="10">
    <source>
        <dbReference type="EMBL" id="SMC22687.1"/>
    </source>
</evidence>
<dbReference type="GO" id="GO:0006526">
    <property type="term" value="P:L-arginine biosynthetic process"/>
    <property type="evidence" value="ECO:0007669"/>
    <property type="project" value="UniProtKB-UniPathway"/>
</dbReference>
<reference evidence="10 11" key="1">
    <citation type="submission" date="2017-04" db="EMBL/GenBank/DDBJ databases">
        <authorList>
            <person name="Afonso C.L."/>
            <person name="Miller P.J."/>
            <person name="Scott M.A."/>
            <person name="Spackman E."/>
            <person name="Goraichik I."/>
            <person name="Dimitrov K.M."/>
            <person name="Suarez D.L."/>
            <person name="Swayne D.E."/>
        </authorList>
    </citation>
    <scope>NUCLEOTIDE SEQUENCE [LARGE SCALE GENOMIC DNA]</scope>
    <source>
        <strain evidence="10 11">DSM 23236</strain>
    </source>
</reference>
<feature type="domain" description="Arginosuccinate synthase-like N-terminal" evidence="8">
    <location>
        <begin position="25"/>
        <end position="174"/>
    </location>
</feature>
<gene>
    <name evidence="10" type="ORF">SAMN02745857_01446</name>
</gene>
<dbReference type="Proteomes" id="UP000192761">
    <property type="component" value="Unassembled WGS sequence"/>
</dbReference>
<dbReference type="PANTHER" id="PTHR11587">
    <property type="entry name" value="ARGININOSUCCINATE SYNTHASE"/>
    <property type="match status" value="1"/>
</dbReference>
<keyword evidence="3" id="KW-0055">Arginine biosynthesis</keyword>
<dbReference type="SUPFAM" id="SSF52402">
    <property type="entry name" value="Adenine nucleotide alpha hydrolases-like"/>
    <property type="match status" value="1"/>
</dbReference>
<dbReference type="NCBIfam" id="NF038212">
    <property type="entry name" value="argG_rel"/>
    <property type="match status" value="1"/>
</dbReference>
<sequence>MPKSKQIRSLQDLELVAGNCRHILTMFSGGLDSSHVLHTLAQAGCRVTALTVDVGDGVNHDDLARIAAHFGASLHIVDGREMFAEKAILPAIQAQARYLGIYPVSSSLSRPVMAHYAVEKARQLGCDAIVHTANQSQNSLRRLNGAITQLGYTGYFGSPYEYSAISRAEKIAILAAQGLTHFQARGISGDANLWCREFESGSLDNPEAFWVPELLFDWTQTPASGLPDPQLSIEFKAGRPVALNGQALPLVTLIERLNRHAGAFGIGRFSGLEHLAGGQKVLEVREAPAASLLLEAYRHLETATLDAELLREKLSQEQLWIREAVEGRWYGTLRKAVEGFIAQTTERVDGVVEFKLRQGAADLCGIRATRPIYLTDRDAWERETATAAASRHLEIHGRERLNTITLRT</sequence>
<dbReference type="GO" id="GO:0004055">
    <property type="term" value="F:argininosuccinate synthase activity"/>
    <property type="evidence" value="ECO:0007669"/>
    <property type="project" value="UniProtKB-EC"/>
</dbReference>
<evidence type="ECO:0000256" key="7">
    <source>
        <dbReference type="ARBA" id="ARBA00022840"/>
    </source>
</evidence>
<feature type="domain" description="Arginosuccinate synthase C-terminal" evidence="9">
    <location>
        <begin position="188"/>
        <end position="383"/>
    </location>
</feature>
<dbReference type="SUPFAM" id="SSF69864">
    <property type="entry name" value="Argininosuccinate synthetase, C-terminal domain"/>
    <property type="match status" value="1"/>
</dbReference>
<dbReference type="InterPro" id="IPR024074">
    <property type="entry name" value="AS_cat/multimer_dom_body"/>
</dbReference>
<dbReference type="InterPro" id="IPR014729">
    <property type="entry name" value="Rossmann-like_a/b/a_fold"/>
</dbReference>
<evidence type="ECO:0000256" key="6">
    <source>
        <dbReference type="ARBA" id="ARBA00022741"/>
    </source>
</evidence>
<dbReference type="GO" id="GO:0000050">
    <property type="term" value="P:urea cycle"/>
    <property type="evidence" value="ECO:0007669"/>
    <property type="project" value="TreeGrafter"/>
</dbReference>
<dbReference type="RefSeq" id="WP_084090114.1">
    <property type="nucleotide sequence ID" value="NZ_FWXD01000007.1"/>
</dbReference>
<evidence type="ECO:0000256" key="2">
    <source>
        <dbReference type="ARBA" id="ARBA00012286"/>
    </source>
</evidence>
<evidence type="ECO:0000256" key="5">
    <source>
        <dbReference type="ARBA" id="ARBA00022605"/>
    </source>
</evidence>
<dbReference type="AlphaFoldDB" id="A0A1W1XFR7"/>
<keyword evidence="4" id="KW-0436">Ligase</keyword>